<dbReference type="GO" id="GO:1990481">
    <property type="term" value="P:mRNA pseudouridine synthesis"/>
    <property type="evidence" value="ECO:0007669"/>
    <property type="project" value="TreeGrafter"/>
</dbReference>
<feature type="region of interest" description="Disordered" evidence="1">
    <location>
        <begin position="349"/>
        <end position="371"/>
    </location>
</feature>
<reference evidence="2 3" key="1">
    <citation type="journal article" date="2023" name="Nat. Commun.">
        <title>Origin of minicircular mitochondrial genomes in red algae.</title>
        <authorList>
            <person name="Lee Y."/>
            <person name="Cho C.H."/>
            <person name="Lee Y.M."/>
            <person name="Park S.I."/>
            <person name="Yang J.H."/>
            <person name="West J.A."/>
            <person name="Bhattacharya D."/>
            <person name="Yoon H.S."/>
        </authorList>
    </citation>
    <scope>NUCLEOTIDE SEQUENCE [LARGE SCALE GENOMIC DNA]</scope>
    <source>
        <strain evidence="2 3">CCMP1338</strain>
        <tissue evidence="2">Whole cell</tissue>
    </source>
</reference>
<dbReference type="GO" id="GO:0006400">
    <property type="term" value="P:tRNA modification"/>
    <property type="evidence" value="ECO:0007669"/>
    <property type="project" value="TreeGrafter"/>
</dbReference>
<dbReference type="PANTHER" id="PTHR13767">
    <property type="entry name" value="TRNA-PSEUDOURIDINE SYNTHASE"/>
    <property type="match status" value="1"/>
</dbReference>
<sequence length="371" mass="42408">METVVSRRSLWSHRLTIKRGLSIRANRRFCYPYLVGNPGPKYQLPSGFVAVDKPEEWTIEDVLVRIRDTFRKRSASMGSQQLVKCGWPESVEVKHLGFLDQVASGTLIVSINEPETHLADVDNTCEYSCTISLGKGTKTNTWPPKRITSEGYGSDQLVDLPTPEEIIRMYNESWNRFPTASSASHTKALVARRYPGLAKFDNLVSDEISRRVDYDLSSPKLISLEVTDQDQKSIAIEFQTSSPGSVLELAPRIAETMKSVGHVVYLKRLRHGLFSSSDCLQIRDFGEFEAIENLMLEHTYKLRQTNEGRRKHDQDAIRAADREAMTKNEERRKQWKKARFEPARRKMIAIQSTQEKDEKLNSMITLKPQNS</sequence>
<dbReference type="PANTHER" id="PTHR13767:SF2">
    <property type="entry name" value="PSEUDOURIDYLATE SYNTHASE TRUB1"/>
    <property type="match status" value="1"/>
</dbReference>
<accession>A0AAV8UPR3</accession>
<comment type="caution">
    <text evidence="2">The sequence shown here is derived from an EMBL/GenBank/DDBJ whole genome shotgun (WGS) entry which is preliminary data.</text>
</comment>
<dbReference type="Proteomes" id="UP001157974">
    <property type="component" value="Unassembled WGS sequence"/>
</dbReference>
<dbReference type="GO" id="GO:0003723">
    <property type="term" value="F:RNA binding"/>
    <property type="evidence" value="ECO:0007669"/>
    <property type="project" value="InterPro"/>
</dbReference>
<evidence type="ECO:0000256" key="1">
    <source>
        <dbReference type="SAM" id="MobiDB-lite"/>
    </source>
</evidence>
<dbReference type="GO" id="GO:0009982">
    <property type="term" value="F:pseudouridine synthase activity"/>
    <property type="evidence" value="ECO:0007669"/>
    <property type="project" value="InterPro"/>
</dbReference>
<feature type="compositionally biased region" description="Polar residues" evidence="1">
    <location>
        <begin position="362"/>
        <end position="371"/>
    </location>
</feature>
<dbReference type="InterPro" id="IPR020103">
    <property type="entry name" value="PsdUridine_synth_cat_dom_sf"/>
</dbReference>
<keyword evidence="3" id="KW-1185">Reference proteome</keyword>
<dbReference type="EMBL" id="JAMWBK010000005">
    <property type="protein sequence ID" value="KAJ8904549.1"/>
    <property type="molecule type" value="Genomic_DNA"/>
</dbReference>
<dbReference type="GO" id="GO:0005634">
    <property type="term" value="C:nucleus"/>
    <property type="evidence" value="ECO:0007669"/>
    <property type="project" value="TreeGrafter"/>
</dbReference>
<name>A0AAV8UPR3_9RHOD</name>
<evidence type="ECO:0000313" key="2">
    <source>
        <dbReference type="EMBL" id="KAJ8904549.1"/>
    </source>
</evidence>
<organism evidence="2 3">
    <name type="scientific">Rhodosorus marinus</name>
    <dbReference type="NCBI Taxonomy" id="101924"/>
    <lineage>
        <taxon>Eukaryota</taxon>
        <taxon>Rhodophyta</taxon>
        <taxon>Stylonematophyceae</taxon>
        <taxon>Stylonematales</taxon>
        <taxon>Stylonemataceae</taxon>
        <taxon>Rhodosorus</taxon>
    </lineage>
</organism>
<evidence type="ECO:0000313" key="3">
    <source>
        <dbReference type="Proteomes" id="UP001157974"/>
    </source>
</evidence>
<dbReference type="AlphaFoldDB" id="A0AAV8UPR3"/>
<dbReference type="Gene3D" id="3.30.2350.10">
    <property type="entry name" value="Pseudouridine synthase"/>
    <property type="match status" value="1"/>
</dbReference>
<dbReference type="InterPro" id="IPR014780">
    <property type="entry name" value="tRNA_psdUridine_synth_TruB"/>
</dbReference>
<protein>
    <submittedName>
        <fullName evidence="2">Uncharacterized protein</fullName>
    </submittedName>
</protein>
<gene>
    <name evidence="2" type="ORF">NDN08_001067</name>
</gene>
<dbReference type="SUPFAM" id="SSF55120">
    <property type="entry name" value="Pseudouridine synthase"/>
    <property type="match status" value="1"/>
</dbReference>
<proteinExistence type="predicted"/>